<evidence type="ECO:0000313" key="8">
    <source>
        <dbReference type="Proteomes" id="UP000037035"/>
    </source>
</evidence>
<comment type="similarity">
    <text evidence="1">Belongs to the CFA/CMAS family.</text>
</comment>
<sequence>MSMLTSTLFTTLNKLINSRFANTISNTLQNISAHYDISNEMFEAFLSKDMTYSCAYFPPSLGGPDGDLIKSLPSDQQEKEDPIKKRKKQQDVLELAQYAKIDLIIEKAKIRRGDRVLEIGTGWGSFAIRAVSRTGCSVETVTLSQEQKRLAEARITAAGLSDKIRVHLLDYRHLPTHFKGTTFHRIVSIEMIEAVGIEFLNTFFHVIHQCLHPSIGIAVFQVITIPEARFQRYLKINRFLSRQVDFIRKWIFPGGVLPTVTLITSGITEGSRGQLLIDSVQNIGPRTSFPSLQKQNRRGGIGC</sequence>
<evidence type="ECO:0000256" key="2">
    <source>
        <dbReference type="ARBA" id="ARBA00022603"/>
    </source>
</evidence>
<dbReference type="GO" id="GO:0032259">
    <property type="term" value="P:methylation"/>
    <property type="evidence" value="ECO:0007669"/>
    <property type="project" value="UniProtKB-KW"/>
</dbReference>
<organism evidence="7 8">
    <name type="scientific">Puccinia sorghi</name>
    <dbReference type="NCBI Taxonomy" id="27349"/>
    <lineage>
        <taxon>Eukaryota</taxon>
        <taxon>Fungi</taxon>
        <taxon>Dikarya</taxon>
        <taxon>Basidiomycota</taxon>
        <taxon>Pucciniomycotina</taxon>
        <taxon>Pucciniomycetes</taxon>
        <taxon>Pucciniales</taxon>
        <taxon>Pucciniaceae</taxon>
        <taxon>Puccinia</taxon>
    </lineage>
</organism>
<dbReference type="SUPFAM" id="SSF53335">
    <property type="entry name" value="S-adenosyl-L-methionine-dependent methyltransferases"/>
    <property type="match status" value="1"/>
</dbReference>
<accession>A0A0L6UUJ9</accession>
<dbReference type="OrthoDB" id="8300214at2759"/>
<evidence type="ECO:0008006" key="9">
    <source>
        <dbReference type="Google" id="ProtNLM"/>
    </source>
</evidence>
<protein>
    <recommendedName>
        <fullName evidence="9">Cyclopropane-fatty-acyl-phospholipid synthase</fullName>
    </recommendedName>
</protein>
<name>A0A0L6UUJ9_9BASI</name>
<dbReference type="EMBL" id="LAVV01008665">
    <property type="protein sequence ID" value="KNZ52216.1"/>
    <property type="molecule type" value="Genomic_DNA"/>
</dbReference>
<evidence type="ECO:0000256" key="5">
    <source>
        <dbReference type="ARBA" id="ARBA00023098"/>
    </source>
</evidence>
<dbReference type="CDD" id="cd02440">
    <property type="entry name" value="AdoMet_MTases"/>
    <property type="match status" value="1"/>
</dbReference>
<evidence type="ECO:0000256" key="4">
    <source>
        <dbReference type="ARBA" id="ARBA00022691"/>
    </source>
</evidence>
<dbReference type="VEuPathDB" id="FungiDB:VP01_3647g5"/>
<reference evidence="7 8" key="1">
    <citation type="submission" date="2015-08" db="EMBL/GenBank/DDBJ databases">
        <title>Next Generation Sequencing and Analysis of the Genome of Puccinia sorghi L Schw, the Causal Agent of Maize Common Rust.</title>
        <authorList>
            <person name="Rochi L."/>
            <person name="Burguener G."/>
            <person name="Darino M."/>
            <person name="Turjanski A."/>
            <person name="Kreff E."/>
            <person name="Dieguez M.J."/>
            <person name="Sacco F."/>
        </authorList>
    </citation>
    <scope>NUCLEOTIDE SEQUENCE [LARGE SCALE GENOMIC DNA]</scope>
    <source>
        <strain evidence="7 8">RO10H11247</strain>
    </source>
</reference>
<proteinExistence type="inferred from homology"/>
<evidence type="ECO:0000313" key="7">
    <source>
        <dbReference type="EMBL" id="KNZ52216.1"/>
    </source>
</evidence>
<keyword evidence="8" id="KW-1185">Reference proteome</keyword>
<comment type="caution">
    <text evidence="7">The sequence shown here is derived from an EMBL/GenBank/DDBJ whole genome shotgun (WGS) entry which is preliminary data.</text>
</comment>
<dbReference type="Pfam" id="PF02353">
    <property type="entry name" value="CMAS"/>
    <property type="match status" value="1"/>
</dbReference>
<keyword evidence="4" id="KW-0949">S-adenosyl-L-methionine</keyword>
<dbReference type="InterPro" id="IPR050723">
    <property type="entry name" value="CFA/CMAS"/>
</dbReference>
<dbReference type="InterPro" id="IPR003333">
    <property type="entry name" value="CMAS"/>
</dbReference>
<dbReference type="AlphaFoldDB" id="A0A0L6UUJ9"/>
<dbReference type="Proteomes" id="UP000037035">
    <property type="component" value="Unassembled WGS sequence"/>
</dbReference>
<dbReference type="PIRSF" id="PIRSF003085">
    <property type="entry name" value="CMAS"/>
    <property type="match status" value="1"/>
</dbReference>
<dbReference type="PANTHER" id="PTHR43667:SF2">
    <property type="entry name" value="FATTY ACID C-METHYL TRANSFERASE"/>
    <property type="match status" value="1"/>
</dbReference>
<evidence type="ECO:0000256" key="3">
    <source>
        <dbReference type="ARBA" id="ARBA00022679"/>
    </source>
</evidence>
<dbReference type="GO" id="GO:0008168">
    <property type="term" value="F:methyltransferase activity"/>
    <property type="evidence" value="ECO:0007669"/>
    <property type="project" value="UniProtKB-KW"/>
</dbReference>
<keyword evidence="2" id="KW-0489">Methyltransferase</keyword>
<keyword evidence="3" id="KW-0808">Transferase</keyword>
<evidence type="ECO:0000256" key="1">
    <source>
        <dbReference type="ARBA" id="ARBA00010815"/>
    </source>
</evidence>
<dbReference type="GO" id="GO:0008610">
    <property type="term" value="P:lipid biosynthetic process"/>
    <property type="evidence" value="ECO:0007669"/>
    <property type="project" value="InterPro"/>
</dbReference>
<dbReference type="Gene3D" id="3.40.50.150">
    <property type="entry name" value="Vaccinia Virus protein VP39"/>
    <property type="match status" value="1"/>
</dbReference>
<gene>
    <name evidence="7" type="ORF">VP01_3647g5</name>
</gene>
<dbReference type="STRING" id="27349.A0A0L6UUJ9"/>
<dbReference type="InterPro" id="IPR029063">
    <property type="entry name" value="SAM-dependent_MTases_sf"/>
</dbReference>
<dbReference type="PANTHER" id="PTHR43667">
    <property type="entry name" value="CYCLOPROPANE-FATTY-ACYL-PHOSPHOLIPID SYNTHASE"/>
    <property type="match status" value="1"/>
</dbReference>
<evidence type="ECO:0000256" key="6">
    <source>
        <dbReference type="SAM" id="MobiDB-lite"/>
    </source>
</evidence>
<feature type="region of interest" description="Disordered" evidence="6">
    <location>
        <begin position="67"/>
        <end position="86"/>
    </location>
</feature>
<keyword evidence="5" id="KW-0443">Lipid metabolism</keyword>